<evidence type="ECO:0000313" key="2">
    <source>
        <dbReference type="Proteomes" id="UP000078572"/>
    </source>
</evidence>
<organism evidence="1 2">
    <name type="scientific">Ralstonia insidiosa</name>
    <dbReference type="NCBI Taxonomy" id="190721"/>
    <lineage>
        <taxon>Bacteria</taxon>
        <taxon>Pseudomonadati</taxon>
        <taxon>Pseudomonadota</taxon>
        <taxon>Betaproteobacteria</taxon>
        <taxon>Burkholderiales</taxon>
        <taxon>Burkholderiaceae</taxon>
        <taxon>Ralstonia</taxon>
    </lineage>
</organism>
<dbReference type="EMBL" id="CP016022">
    <property type="protein sequence ID" value="ANJ71137.1"/>
    <property type="molecule type" value="Genomic_DNA"/>
</dbReference>
<dbReference type="GeneID" id="61524573"/>
<gene>
    <name evidence="1" type="ORF">A9Y76_00965</name>
</gene>
<dbReference type="PANTHER" id="PTHR30535:SF34">
    <property type="entry name" value="MOLYBDATE-BINDING PROTEIN MOLA"/>
    <property type="match status" value="1"/>
</dbReference>
<dbReference type="STRING" id="190721.ACS15_0203"/>
<dbReference type="Proteomes" id="UP000078572">
    <property type="component" value="Chromosome 1"/>
</dbReference>
<reference evidence="2" key="1">
    <citation type="submission" date="2016-06" db="EMBL/GenBank/DDBJ databases">
        <authorList>
            <person name="Xu Y."/>
            <person name="Nagy A."/>
            <person name="Yan X."/>
            <person name="Kim S.W."/>
            <person name="Haley B."/>
            <person name="Liu N.T."/>
            <person name="Nou X."/>
        </authorList>
    </citation>
    <scope>NUCLEOTIDE SEQUENCE [LARGE SCALE GENOMIC DNA]</scope>
    <source>
        <strain evidence="2">ATCC 49129</strain>
    </source>
</reference>
<dbReference type="RefSeq" id="WP_064801319.1">
    <property type="nucleotide sequence ID" value="NZ_CP016022.1"/>
</dbReference>
<dbReference type="NCBIfam" id="NF038402">
    <property type="entry name" value="TroA_like"/>
    <property type="match status" value="1"/>
</dbReference>
<dbReference type="PANTHER" id="PTHR30535">
    <property type="entry name" value="VITAMIN B12-BINDING PROTEIN"/>
    <property type="match status" value="1"/>
</dbReference>
<dbReference type="InterPro" id="IPR050902">
    <property type="entry name" value="ABC_Transporter_SBP"/>
</dbReference>
<name>A0A191ZSS2_9RALS</name>
<accession>A0A191ZSS2</accession>
<dbReference type="InterPro" id="IPR002491">
    <property type="entry name" value="ABC_transptr_periplasmic_BD"/>
</dbReference>
<sequence length="282" mass="31924">MMFTDALGVAHAPVDTTPRIASLVPSITDLLFSLDLGDQLVARTGFCIHPREAVRNVPKVGGTKTVKLDKLRELAPTHVIVNIDENTRPTVDKLREFIPNIIVTHPCAPEDNLALYQLLGGIFRREAQAQKLSDTLTQELEALRGRHFLPHRVLYAIWQDPWMTVSRDTYISRMLKLINCHTWPDDPSPVQCGTDKSGDCARPNRPDTRYPTFRWSDEVVRNIDCVLLSTEPYSFTEEHVDALEKQIGKPVYLVDGEMVSWYGSKAIEGVRYLAQFGKTLRL</sequence>
<dbReference type="SUPFAM" id="SSF53807">
    <property type="entry name" value="Helical backbone' metal receptor"/>
    <property type="match status" value="1"/>
</dbReference>
<dbReference type="Pfam" id="PF01497">
    <property type="entry name" value="Peripla_BP_2"/>
    <property type="match status" value="1"/>
</dbReference>
<dbReference type="AlphaFoldDB" id="A0A191ZSS2"/>
<dbReference type="Gene3D" id="3.40.50.1980">
    <property type="entry name" value="Nitrogenase molybdenum iron protein domain"/>
    <property type="match status" value="2"/>
</dbReference>
<dbReference type="OrthoDB" id="9816357at2"/>
<protein>
    <submittedName>
        <fullName evidence="1">Cobalamin-binding protein</fullName>
    </submittedName>
</protein>
<dbReference type="PROSITE" id="PS50983">
    <property type="entry name" value="FE_B12_PBP"/>
    <property type="match status" value="1"/>
</dbReference>
<keyword evidence="2" id="KW-1185">Reference proteome</keyword>
<proteinExistence type="predicted"/>
<evidence type="ECO:0000313" key="1">
    <source>
        <dbReference type="EMBL" id="ANJ71137.1"/>
    </source>
</evidence>
<dbReference type="InterPro" id="IPR054828">
    <property type="entry name" value="Vit_B12_bind_prot"/>
</dbReference>